<organism evidence="2 3">
    <name type="scientific">Zasmidium cellare</name>
    <name type="common">Wine cellar mold</name>
    <name type="synonym">Racodium cellare</name>
    <dbReference type="NCBI Taxonomy" id="395010"/>
    <lineage>
        <taxon>Eukaryota</taxon>
        <taxon>Fungi</taxon>
        <taxon>Dikarya</taxon>
        <taxon>Ascomycota</taxon>
        <taxon>Pezizomycotina</taxon>
        <taxon>Dothideomycetes</taxon>
        <taxon>Dothideomycetidae</taxon>
        <taxon>Mycosphaerellales</taxon>
        <taxon>Mycosphaerellaceae</taxon>
        <taxon>Zasmidium</taxon>
    </lineage>
</organism>
<name>A0ABR0E3C6_ZASCE</name>
<keyword evidence="3" id="KW-1185">Reference proteome</keyword>
<evidence type="ECO:0008006" key="4">
    <source>
        <dbReference type="Google" id="ProtNLM"/>
    </source>
</evidence>
<dbReference type="PANTHER" id="PTHR42085">
    <property type="entry name" value="F-BOX DOMAIN-CONTAINING PROTEIN"/>
    <property type="match status" value="1"/>
</dbReference>
<accession>A0ABR0E3C6</accession>
<dbReference type="Proteomes" id="UP001305779">
    <property type="component" value="Unassembled WGS sequence"/>
</dbReference>
<proteinExistence type="predicted"/>
<evidence type="ECO:0000313" key="2">
    <source>
        <dbReference type="EMBL" id="KAK4495924.1"/>
    </source>
</evidence>
<comment type="caution">
    <text evidence="2">The sequence shown here is derived from an EMBL/GenBank/DDBJ whole genome shotgun (WGS) entry which is preliminary data.</text>
</comment>
<dbReference type="PANTHER" id="PTHR42085:SF1">
    <property type="entry name" value="F-BOX DOMAIN-CONTAINING PROTEIN"/>
    <property type="match status" value="1"/>
</dbReference>
<evidence type="ECO:0000313" key="3">
    <source>
        <dbReference type="Proteomes" id="UP001305779"/>
    </source>
</evidence>
<gene>
    <name evidence="2" type="ORF">PRZ48_013192</name>
</gene>
<sequence>MSQPPHVDHAGDDEWVVLSPGEVPSAPDTRRPSHPTKVDYLNFQLRTVLGTFSFNLRPSGQAIDGTNSGERPIHQQEQSPLFRLPAELRLEIYEHVLRLPIPAAATNVIPRAAKGGLSILLTCRRALAEAEEVFYSVNRCSHENPVDFLQTLSPRRRLAITKFTMPVVSAAAMHVRLQQLHALPNLTSLYIQRRTSIRYLDVSGWAIMAAQIVAEIRKMEKLAEVRFLTPEATSTLTETEVARKEKLDGIDRKICSAAPQWSS</sequence>
<feature type="compositionally biased region" description="Basic and acidic residues" evidence="1">
    <location>
        <begin position="1"/>
        <end position="12"/>
    </location>
</feature>
<dbReference type="EMBL" id="JAXOVC010000011">
    <property type="protein sequence ID" value="KAK4495924.1"/>
    <property type="molecule type" value="Genomic_DNA"/>
</dbReference>
<reference evidence="2 3" key="1">
    <citation type="journal article" date="2023" name="G3 (Bethesda)">
        <title>A chromosome-level genome assembly of Zasmidium syzygii isolated from banana leaves.</title>
        <authorList>
            <person name="van Westerhoven A.C."/>
            <person name="Mehrabi R."/>
            <person name="Talebi R."/>
            <person name="Steentjes M.B.F."/>
            <person name="Corcolon B."/>
            <person name="Chong P.A."/>
            <person name="Kema G.H.J."/>
            <person name="Seidl M.F."/>
        </authorList>
    </citation>
    <scope>NUCLEOTIDE SEQUENCE [LARGE SCALE GENOMIC DNA]</scope>
    <source>
        <strain evidence="2 3">P124</strain>
    </source>
</reference>
<feature type="region of interest" description="Disordered" evidence="1">
    <location>
        <begin position="1"/>
        <end position="34"/>
    </location>
</feature>
<protein>
    <recommendedName>
        <fullName evidence="4">F-box domain-containing protein</fullName>
    </recommendedName>
</protein>
<evidence type="ECO:0000256" key="1">
    <source>
        <dbReference type="SAM" id="MobiDB-lite"/>
    </source>
</evidence>
<dbReference type="InterPro" id="IPR038883">
    <property type="entry name" value="AN11006-like"/>
</dbReference>